<dbReference type="OrthoDB" id="10040922at2759"/>
<gene>
    <name evidence="2" type="ORF">EZV62_002870</name>
</gene>
<dbReference type="InterPro" id="IPR026961">
    <property type="entry name" value="PGG_dom"/>
</dbReference>
<dbReference type="AlphaFoldDB" id="A0A5C7IYI8"/>
<evidence type="ECO:0000313" key="3">
    <source>
        <dbReference type="Proteomes" id="UP000323000"/>
    </source>
</evidence>
<dbReference type="Proteomes" id="UP000323000">
    <property type="component" value="Chromosome 1"/>
</dbReference>
<accession>A0A5C7IYI8</accession>
<evidence type="ECO:0000313" key="2">
    <source>
        <dbReference type="EMBL" id="TXG74291.1"/>
    </source>
</evidence>
<comment type="caution">
    <text evidence="2">The sequence shown here is derived from an EMBL/GenBank/DDBJ whole genome shotgun (WGS) entry which is preliminary data.</text>
</comment>
<name>A0A5C7IYI8_9ROSI</name>
<organism evidence="2 3">
    <name type="scientific">Acer yangbiense</name>
    <dbReference type="NCBI Taxonomy" id="1000413"/>
    <lineage>
        <taxon>Eukaryota</taxon>
        <taxon>Viridiplantae</taxon>
        <taxon>Streptophyta</taxon>
        <taxon>Embryophyta</taxon>
        <taxon>Tracheophyta</taxon>
        <taxon>Spermatophyta</taxon>
        <taxon>Magnoliopsida</taxon>
        <taxon>eudicotyledons</taxon>
        <taxon>Gunneridae</taxon>
        <taxon>Pentapetalae</taxon>
        <taxon>rosids</taxon>
        <taxon>malvids</taxon>
        <taxon>Sapindales</taxon>
        <taxon>Sapindaceae</taxon>
        <taxon>Hippocastanoideae</taxon>
        <taxon>Acereae</taxon>
        <taxon>Acer</taxon>
    </lineage>
</organism>
<dbReference type="EMBL" id="VAHF01000001">
    <property type="protein sequence ID" value="TXG74291.1"/>
    <property type="molecule type" value="Genomic_DNA"/>
</dbReference>
<sequence length="125" mass="14027">MSIRIRRCRRIMSKEDDNNNCEEENENRGDPREIGKNDLVVATLIATVTFTAGFTLSGGFMEEVGPDQGAALLTRNTFFPSICYIEYKVHVLVHICSLRKPVTHRKSFCNECSSANCSFAMQCGL</sequence>
<proteinExistence type="predicted"/>
<protein>
    <recommendedName>
        <fullName evidence="1">PGG domain-containing protein</fullName>
    </recommendedName>
</protein>
<keyword evidence="3" id="KW-1185">Reference proteome</keyword>
<feature type="domain" description="PGG" evidence="1">
    <location>
        <begin position="38"/>
        <end position="79"/>
    </location>
</feature>
<evidence type="ECO:0000259" key="1">
    <source>
        <dbReference type="Pfam" id="PF13962"/>
    </source>
</evidence>
<reference evidence="3" key="1">
    <citation type="journal article" date="2019" name="Gigascience">
        <title>De novo genome assembly of the endangered Acer yangbiense, a plant species with extremely small populations endemic to Yunnan Province, China.</title>
        <authorList>
            <person name="Yang J."/>
            <person name="Wariss H.M."/>
            <person name="Tao L."/>
            <person name="Zhang R."/>
            <person name="Yun Q."/>
            <person name="Hollingsworth P."/>
            <person name="Dao Z."/>
            <person name="Luo G."/>
            <person name="Guo H."/>
            <person name="Ma Y."/>
            <person name="Sun W."/>
        </authorList>
    </citation>
    <scope>NUCLEOTIDE SEQUENCE [LARGE SCALE GENOMIC DNA]</scope>
    <source>
        <strain evidence="3">cv. Malutang</strain>
    </source>
</reference>
<dbReference type="Pfam" id="PF13962">
    <property type="entry name" value="PGG"/>
    <property type="match status" value="1"/>
</dbReference>